<dbReference type="RefSeq" id="WP_144237364.1">
    <property type="nucleotide sequence ID" value="NZ_VJWA01000002.1"/>
</dbReference>
<gene>
    <name evidence="1" type="ORF">FMM06_10560</name>
</gene>
<dbReference type="EMBL" id="VJWA01000002">
    <property type="protein sequence ID" value="TRW14158.1"/>
    <property type="molecule type" value="Genomic_DNA"/>
</dbReference>
<sequence>MTVLGLAAVLWVVPSIGTQGMGTIGQRFAHADRALVEANADAAALRPTLLSADAQVEAALAR</sequence>
<accession>A0A552U7G6</accession>
<keyword evidence="2" id="KW-1185">Reference proteome</keyword>
<comment type="caution">
    <text evidence="1">The sequence shown here is derived from an EMBL/GenBank/DDBJ whole genome shotgun (WGS) entry which is preliminary data.</text>
</comment>
<dbReference type="AlphaFoldDB" id="A0A552U7G6"/>
<evidence type="ECO:0000313" key="2">
    <source>
        <dbReference type="Proteomes" id="UP000317894"/>
    </source>
</evidence>
<organism evidence="1 2">
    <name type="scientific">Glacieibacterium frigidum</name>
    <dbReference type="NCBI Taxonomy" id="2593303"/>
    <lineage>
        <taxon>Bacteria</taxon>
        <taxon>Pseudomonadati</taxon>
        <taxon>Pseudomonadota</taxon>
        <taxon>Alphaproteobacteria</taxon>
        <taxon>Sphingomonadales</taxon>
        <taxon>Sphingosinicellaceae</taxon>
        <taxon>Glacieibacterium</taxon>
    </lineage>
</organism>
<name>A0A552U7G6_9SPHN</name>
<dbReference type="Proteomes" id="UP000317894">
    <property type="component" value="Unassembled WGS sequence"/>
</dbReference>
<reference evidence="1 2" key="1">
    <citation type="submission" date="2019-07" db="EMBL/GenBank/DDBJ databases">
        <title>Novel species isolated from glacier.</title>
        <authorList>
            <person name="Liu Q."/>
            <person name="Xin Y.-H."/>
        </authorList>
    </citation>
    <scope>NUCLEOTIDE SEQUENCE [LARGE SCALE GENOMIC DNA]</scope>
    <source>
        <strain evidence="1 2">LB1R16</strain>
    </source>
</reference>
<proteinExistence type="predicted"/>
<evidence type="ECO:0000313" key="1">
    <source>
        <dbReference type="EMBL" id="TRW14158.1"/>
    </source>
</evidence>
<protein>
    <submittedName>
        <fullName evidence="1">Uncharacterized protein</fullName>
    </submittedName>
</protein>